<protein>
    <recommendedName>
        <fullName evidence="2">RNA-directed RNA polymerase L</fullName>
        <ecNumber evidence="1">2.7.7.48</ecNumber>
    </recommendedName>
    <alternativeName>
        <fullName evidence="6">Large structural protein</fullName>
    </alternativeName>
    <alternativeName>
        <fullName evidence="8">Replicase</fullName>
    </alternativeName>
    <alternativeName>
        <fullName evidence="7">Transcriptase</fullName>
    </alternativeName>
</protein>
<dbReference type="Pfam" id="PF04196">
    <property type="entry name" value="Bunya_RdRp"/>
    <property type="match status" value="1"/>
</dbReference>
<dbReference type="InterPro" id="IPR029124">
    <property type="entry name" value="L_protein_N"/>
</dbReference>
<feature type="domain" description="RdRp catalytic" evidence="12">
    <location>
        <begin position="2378"/>
        <end position="2593"/>
    </location>
</feature>
<dbReference type="GO" id="GO:0016787">
    <property type="term" value="F:hydrolase activity"/>
    <property type="evidence" value="ECO:0007669"/>
    <property type="project" value="UniProtKB-KW"/>
</dbReference>
<dbReference type="EMBL" id="KM464726">
    <property type="protein sequence ID" value="AIZ00432.1"/>
    <property type="molecule type" value="Viral_cRNA"/>
</dbReference>
<evidence type="ECO:0000256" key="3">
    <source>
        <dbReference type="ARBA" id="ARBA00022679"/>
    </source>
</evidence>
<dbReference type="GO" id="GO:0003968">
    <property type="term" value="F:RNA-directed RNA polymerase activity"/>
    <property type="evidence" value="ECO:0007669"/>
    <property type="project" value="UniProtKB-KW"/>
</dbReference>
<dbReference type="Proteomes" id="UP000113433">
    <property type="component" value="Genome"/>
</dbReference>
<keyword evidence="15" id="KW-1185">Reference proteome</keyword>
<feature type="compositionally biased region" description="Basic and acidic residues" evidence="11">
    <location>
        <begin position="755"/>
        <end position="806"/>
    </location>
</feature>
<reference evidence="14 15" key="1">
    <citation type="submission" date="2014-09" db="EMBL/GenBank/DDBJ databases">
        <title>Nairobi sheep disease virus in ticks, in China.</title>
        <authorList>
            <person name="Liu Q."/>
        </authorList>
    </citation>
    <scope>NUCLEOTIDE SEQUENCE [LARGE SCALE GENOMIC DNA]</scope>
    <source>
        <strain evidence="14">Jilin</strain>
    </source>
</reference>
<keyword evidence="4" id="KW-0378">Hydrolase</keyword>
<dbReference type="InterPro" id="IPR007099">
    <property type="entry name" value="RNA-dir_pol_NSvirus"/>
</dbReference>
<feature type="region of interest" description="Disordered" evidence="11">
    <location>
        <begin position="2767"/>
        <end position="2786"/>
    </location>
</feature>
<keyword evidence="14" id="KW-0696">RNA-directed RNA polymerase</keyword>
<evidence type="ECO:0000256" key="7">
    <source>
        <dbReference type="ARBA" id="ARBA00030436"/>
    </source>
</evidence>
<evidence type="ECO:0000256" key="5">
    <source>
        <dbReference type="ARBA" id="ARBA00022842"/>
    </source>
</evidence>
<evidence type="ECO:0000256" key="2">
    <source>
        <dbReference type="ARBA" id="ARBA00018602"/>
    </source>
</evidence>
<keyword evidence="14" id="KW-0548">Nucleotidyltransferase</keyword>
<feature type="domain" description="OTU" evidence="13">
    <location>
        <begin position="29"/>
        <end position="158"/>
    </location>
</feature>
<accession>A0A0A7H7L5</accession>
<organism evidence="14 15">
    <name type="scientific">Nairobi sheep disease virus</name>
    <dbReference type="NCBI Taxonomy" id="194540"/>
    <lineage>
        <taxon>Viruses</taxon>
        <taxon>Riboviria</taxon>
        <taxon>Orthornavirae</taxon>
        <taxon>Negarnaviricota</taxon>
        <taxon>Polyploviricotina</taxon>
        <taxon>Bunyaviricetes</taxon>
        <taxon>Hareavirales</taxon>
        <taxon>Nairoviridae</taxon>
        <taxon>Orthonairovirus</taxon>
        <taxon>Orthonairovirus nairobiense</taxon>
    </lineage>
</organism>
<dbReference type="Pfam" id="PF02338">
    <property type="entry name" value="OTU"/>
    <property type="match status" value="1"/>
</dbReference>
<keyword evidence="5" id="KW-0460">Magnesium</keyword>
<evidence type="ECO:0000256" key="4">
    <source>
        <dbReference type="ARBA" id="ARBA00022801"/>
    </source>
</evidence>
<dbReference type="RefSeq" id="YP_009361832.1">
    <property type="nucleotide sequence ID" value="NC_034387.1"/>
</dbReference>
<evidence type="ECO:0000259" key="13">
    <source>
        <dbReference type="PROSITE" id="PS50802"/>
    </source>
</evidence>
<evidence type="ECO:0000313" key="15">
    <source>
        <dbReference type="Proteomes" id="UP000113433"/>
    </source>
</evidence>
<dbReference type="InterPro" id="IPR003323">
    <property type="entry name" value="OTU_dom"/>
</dbReference>
<dbReference type="Gene3D" id="3.90.70.80">
    <property type="match status" value="1"/>
</dbReference>
<sequence length="3991" mass="452963">MEFLNSIPWEEVVPGQFTANPGFQVTDYFEIVRQPADGNCFYHSIAELFVPNKNDFSFRLVKQHLELAARRFFEEEPEAKGLGLGLEKYLEVAMCDNEWGGSLEASMLAKHLDVTIVIWVIEGPSRVAAAVKFGSGDVAGAINLLHTGYNHFDALRLLVDDSQVSRQPRDITERIEIVEEVLSEDREETFFEEDLLNFATVETIEEKLTRQDKKVQDEMQRRAVLLGKIIKKGENIPVRVGRVLDCLFNCKLFVELRDGLLVLKPESKEDPGSGCSLRQLGHRLLTRDKQIKQEYAKSKLYLTKDLLDHLDAGGLLRSAFPGMGLERNLQFLHSEVLLDVCTVVVAVLLSSFLYGSNNRNKKTFITNCLLNTSLSGKRVFKALGKLTGTTLYKSPRNALSHVCQTLYGKMMGKLQSYISVMSPISLLALRNLDFDNMSVKDYMEMLKEMSVIDNTDVDYTHREIADLNQLTDKLQKLFKEGRADELKNWYKEEELTKRSLRSVQNASEFLISDYFKKKDIMKFISTTGKASSTGNIGNVLSYAHNLYLSKESLKMTTEDTTQLLIEIKRLYRLQGEQSIEPIAIICDKLEEQFRRLFKELPEECSLECQTLFNDIRNSGSHSTAWKHALRLKGTAYEGMFSRQYGWSYIPEDIRPSLTMLIQTLFPHKFEEFLDRTQLHPEFRDLTPDFALTQKVYFKKNKIVEIQNTQLVIDSSLEGSVEAVPVVEKKMFPLPETPVDEVHSIQRIMKNFRDKVERDKRKKEEEGDRAPADEHMEDQKSGNVQDPDKPAHTTKEAIQEKLEETEVPKASPESSGADKLQPALVPIGSRDKAQSAARGPLTYSDRILIDENSTELTEEEELEKRQILLVEVGYQTDVDGKITTDFKKWKDILRLLEMLEIKCSFIACADCTSTPADNWWISEDKVRCLKSSISHLFSSLTKNSPADVTDIVVGSISTQKVRSYLKSGSATKTPISSKDVKETWQRMRQNIIERPTGAVINPGLESAMRQGLVDGVVMSKEGCVKTIETLKQNCDKITDEFERTKYKHELNENRTTSEKLLLGWLSEDLQGCRCGNCLNVIKQTVESITENSDRLEYLASSAILKSHCPECHPKGVSVSNSTNIMNRLPGLEKTQHSDNKGFEDTNDALTDLDRVVRLTLPGKTEKERRIKRNVETLIRLMMQASGLECIKLPSGQIITHRLTKKIRQEDENVLLDKQTERLERIKKELSDTKLSSYSEYAKKTLRHSIQRVDKQKESKCSVPRAWLEKLLRDLKVPTKDEDILTNIRESMSKRTNFIKNNDKLVIRSEEELIKFIGNRSVQLMPDRSKKLFQSDCILFKEVTAEAMKRYYSTPYEGVPEMIVLLINFLCRFPWFQEVVLYAKICETFLRCCTEFSRSGIKLVKVRHCDLNLAIKLPSNKKENMLCTLYNKEMELLKGPFFLNRRQAVLGASYPYITITLYMQVLQQHRCLEVLSTVGERTFENIKTCTSDLIASLSLELTFAVNGQFEKAYEVRTKQCKLGGNFLNRSSRDHFITVISGLNTVYGLIIRDNLLANSQQQNKQLQMLRFGMLSGLSRLSCPKELGKKFSTSCRRLEDNIMRLYLQSTVYCSNRDVEHNINEWKSKDLCPEVTIPCFSVYGVFVNSDRQLIFDIYNVHIYNKEMDNFDEGCISVLEETAERHMLWEMDLLRSLSKETKDERSARLLLGCPNVRKAVDKDGNKLSKAGHASPDDGDSDSSSLSGRRSYCSSRGRIQSIFGRYNSNKKPFEFRPGLEVRADPMNDFEQAVTDTSQYAEYTPNQESLMKDFIQIIRMNPSHTMGSFELIQAVTEFSRNKYPAENIEKAKRDPKNWVSISEVTETTSIVSQPRTHIMLKDCFKILLGTENKKIVKMLRGKLKKLGAINTDIEIGRKDCLDMLNTVEGLSEEQRRNIVNGIFEPSKLSFYHWKELVQKDVEEVLLTDDGNYIFCWLKTLSSMLKGALKKELRFMNNGGVLELSNGFFSDDDFEELLNVKKELTGSMSLDRELNTELLLSSWMKCIYKPKEGASIVQEGLEALKVMAGELYEIRLQHLELTRMKKDNPSVSFTKEEVLVKRLEKSFLKKFNKEAMKFVNLVFFCSLSAPWCVHYKSLESYLVRHPEILELKAKGDLGSVILDLSVASAISRLVQQETNIELDAEVLNEMKVRFAVKYFVTLFTANGEPFSLSLNDGGLDENLQKTTDEKLLHQTKVVFTKIGLAGNNYDFMWTTQMIANSNFNVCKRLTGRTTGERLPRSVRSKVIYEMVKLVGETGMAILQQLAFAQALNYDHRFYAVLAPKAQLGGSRDLLVQETGTKVIHATTEMFSRNLLKTTQDDGLTNPHLKETILNVGLDALSTMRLLDGRPVSEDSKLLNFYKVICISGDNTKWGPIHCCSFFSGMIQQLLKDVPDWSSFYKLTFIKNLCRQVEIPAASVKKILNTLRFRLSNKGGVESRSEEELRKELSDSTEEWGDNDTVKFLITTYLSKGIMALNSYNHMGQGIHHATSSLLTSLMAELFEELVIDYFKRHLPQLTVNVTHAGSSDDYAKCIVATGLLPKELYDRYSEAFWKHACKIKNLTAAVQRCCQMKDSAKTLVGDCFLEFYSEFMMGNRVTPAVIKFIFTGLINSSVTSPQSLVQACHVSSQQAMYNSVPLMTNATFTLLRQQVFFSHVEDFVRRYGLITLGTVSSFGRLFVPTFSGLVSSAVALEDSEVLAKSAAEINENSIFLDSSSLSNLDSLKDIVSSKARDDGSSISETTIESTESGSSSSSFTFELTRPLSETELQFLKTLKSTTSVTACEIIQDKLTPLYADSQEGALDKYNVLYNSRLTASCDWLRQGRKMGPLELARRLQCILNILIVGYYRSFGSDGTDKQVKASLNRDDNRVIEDPMIQLVPEKLRRELERLGVSRMEIDELMPSIKPDETLCQLVAKKLISLNVATEEYSAEVSRLKQTLTARNVLHGLAGGIKELSLPIYTIFLKSYFFKDNVFLDLEDRWSTKHSSNYRDSSGRMLTGRVITKFTHWLDTFLNCTVSINRTQEIKDSSLFNPDLRCINILVREDNIKEMSIVQSHLRVVTSEFNNLNLQFSDCNRQKLKVVESRPPECELEANKAVIVKSKLFSAVEQVRLANNPAVVMGYLLEESSISEVKPTKVDFSNLLKDRFKLMQFFPSVFALLKHLQSESSEMEKLGAPVDMQQVSKYSNHLTLLCRMIQQARPSLTVFYMLKGNQMNTEPTVSELVSYGIKEGRYLRLPEIGLDASTYSVKYWKILHCISAIGELPLSDRDKTSLLISFLNWKVSSDSMAQDCPLYKQEHAVISEFAGQVVVNTLASELSSVRRDAERDSLTDLIDYVNSPTELLKKKPYLGTTCKFATWGENNRNGKFTYSSRSGEAIGIFIAGKLHIHLSRESTGLLCEVERNVLGWLGRRRTDILTKEQHQQFLEFLPTLSEVSQKNRDGTTQGICQDNTNVRMLKFVHPKKNTPVVKIKGQILTVKKQVSFEAESEPRLMWGHGCVSVVYDECETQTTYHENLLKIKQMVDSTTDRARSLPQSVFSDTKVILARIKFKSDLLLNSLCLLHSFLRHTTTDAVLEAESKCALLERYLQSGGVRVKSADETLEKKLCSKVIECKLEQTLDEEIGVCDNLNRVFSETPMPVSSWSEVQCYIEDVGFSNILITLDKTSTKGELIWKFSLDNTSNIAGSIRDIRSLVSYISTETIPKFLLPFLLFENLLSSILKQSLTVKETLHSTGISDKEIEAVATLFAYCFQNDKVKRKGPRCSMASILNLTKGDWVEVGQRMKLQAHLDSDTVRLSVQLAISTDAEQTADKKARVSMAKKVIASHLTLLLQEDGIDIKKLKDIAVNVQVRKEKTGEVLDFTLLDDQAGNLNYIGVLETIMDRRKKGPAISALEDFFLLLTGMAESNIQQDTAVKSEEACSDDICLEDLLEPSEESSSSSGALDKETVPDKVTFNWDSDSD</sequence>
<dbReference type="KEGG" id="vg:32305864"/>
<dbReference type="GO" id="GO:0039694">
    <property type="term" value="P:viral RNA genome replication"/>
    <property type="evidence" value="ECO:0007669"/>
    <property type="project" value="InterPro"/>
</dbReference>
<feature type="compositionally biased region" description="Low complexity" evidence="11">
    <location>
        <begin position="1735"/>
        <end position="1745"/>
    </location>
</feature>
<evidence type="ECO:0000256" key="11">
    <source>
        <dbReference type="SAM" id="MobiDB-lite"/>
    </source>
</evidence>
<dbReference type="InterPro" id="IPR049605">
    <property type="entry name" value="L_OTU"/>
</dbReference>
<feature type="region of interest" description="Disordered" evidence="11">
    <location>
        <begin position="1718"/>
        <end position="1745"/>
    </location>
</feature>
<dbReference type="InterPro" id="IPR007322">
    <property type="entry name" value="RNA_pol_bunyavir"/>
</dbReference>
<dbReference type="PROSITE" id="PS50525">
    <property type="entry name" value="RDRP_SSRNA_NEG_SEG"/>
    <property type="match status" value="1"/>
</dbReference>
<dbReference type="CDD" id="cd21880">
    <property type="entry name" value="OTU_RNAP_L_virus"/>
    <property type="match status" value="1"/>
</dbReference>
<feature type="region of interest" description="Disordered" evidence="11">
    <location>
        <begin position="3961"/>
        <end position="3991"/>
    </location>
</feature>
<evidence type="ECO:0000256" key="9">
    <source>
        <dbReference type="ARBA" id="ARBA00034123"/>
    </source>
</evidence>
<name>A0A0A7H7L5_9VIRU</name>
<dbReference type="EC" id="2.7.7.48" evidence="1"/>
<dbReference type="GO" id="GO:0006351">
    <property type="term" value="P:DNA-templated transcription"/>
    <property type="evidence" value="ECO:0007669"/>
    <property type="project" value="InterPro"/>
</dbReference>
<dbReference type="PROSITE" id="PS50802">
    <property type="entry name" value="OTU"/>
    <property type="match status" value="1"/>
</dbReference>
<evidence type="ECO:0000256" key="8">
    <source>
        <dbReference type="ARBA" id="ARBA00031012"/>
    </source>
</evidence>
<feature type="coiled-coil region" evidence="10">
    <location>
        <begin position="1207"/>
        <end position="1234"/>
    </location>
</feature>
<dbReference type="Pfam" id="PF15518">
    <property type="entry name" value="L_protein_N"/>
    <property type="match status" value="1"/>
</dbReference>
<feature type="region of interest" description="Disordered" evidence="11">
    <location>
        <begin position="755"/>
        <end position="837"/>
    </location>
</feature>
<evidence type="ECO:0000256" key="6">
    <source>
        <dbReference type="ARBA" id="ARBA00030285"/>
    </source>
</evidence>
<keyword evidence="3" id="KW-0808">Transferase</keyword>
<keyword evidence="10" id="KW-0175">Coiled coil</keyword>
<evidence type="ECO:0000256" key="10">
    <source>
        <dbReference type="SAM" id="Coils"/>
    </source>
</evidence>
<evidence type="ECO:0000313" key="14">
    <source>
        <dbReference type="EMBL" id="AIZ00432.1"/>
    </source>
</evidence>
<dbReference type="GeneID" id="32305864"/>
<evidence type="ECO:0000256" key="1">
    <source>
        <dbReference type="ARBA" id="ARBA00012494"/>
    </source>
</evidence>
<comment type="similarity">
    <text evidence="9">Belongs to the Bunyavirales RNA polymerase family.</text>
</comment>
<evidence type="ECO:0000259" key="12">
    <source>
        <dbReference type="PROSITE" id="PS50525"/>
    </source>
</evidence>
<proteinExistence type="inferred from homology"/>